<evidence type="ECO:0000313" key="2">
    <source>
        <dbReference type="EMBL" id="CAI8007563.1"/>
    </source>
</evidence>
<keyword evidence="1" id="KW-0472">Membrane</keyword>
<accession>A0AA35RB74</accession>
<feature type="transmembrane region" description="Helical" evidence="1">
    <location>
        <begin position="79"/>
        <end position="99"/>
    </location>
</feature>
<dbReference type="PANTHER" id="PTHR19346:SF4">
    <property type="entry name" value="SUGAR PHOSPHATE TRANSPORTER DOMAIN-CONTAINING PROTEIN"/>
    <property type="match status" value="1"/>
</dbReference>
<dbReference type="PANTHER" id="PTHR19346">
    <property type="entry name" value="SUGAR PHOSPHATE TRANSPORTER DOMAIN-CONTAINING PROTEIN"/>
    <property type="match status" value="1"/>
</dbReference>
<dbReference type="AlphaFoldDB" id="A0AA35RB74"/>
<keyword evidence="1" id="KW-0812">Transmembrane</keyword>
<gene>
    <name evidence="2" type="ORF">GBAR_LOCUS5274</name>
</gene>
<keyword evidence="3" id="KW-1185">Reference proteome</keyword>
<reference evidence="2" key="1">
    <citation type="submission" date="2023-03" db="EMBL/GenBank/DDBJ databases">
        <authorList>
            <person name="Steffen K."/>
            <person name="Cardenas P."/>
        </authorList>
    </citation>
    <scope>NUCLEOTIDE SEQUENCE</scope>
</reference>
<organism evidence="2 3">
    <name type="scientific">Geodia barretti</name>
    <name type="common">Barrett's horny sponge</name>
    <dbReference type="NCBI Taxonomy" id="519541"/>
    <lineage>
        <taxon>Eukaryota</taxon>
        <taxon>Metazoa</taxon>
        <taxon>Porifera</taxon>
        <taxon>Demospongiae</taxon>
        <taxon>Heteroscleromorpha</taxon>
        <taxon>Tetractinellida</taxon>
        <taxon>Astrophorina</taxon>
        <taxon>Geodiidae</taxon>
        <taxon>Geodia</taxon>
    </lineage>
</organism>
<proteinExistence type="predicted"/>
<evidence type="ECO:0000256" key="1">
    <source>
        <dbReference type="SAM" id="Phobius"/>
    </source>
</evidence>
<keyword evidence="1" id="KW-1133">Transmembrane helix</keyword>
<dbReference type="EMBL" id="CASHTH010000784">
    <property type="protein sequence ID" value="CAI8007563.1"/>
    <property type="molecule type" value="Genomic_DNA"/>
</dbReference>
<comment type="caution">
    <text evidence="2">The sequence shown here is derived from an EMBL/GenBank/DDBJ whole genome shotgun (WGS) entry which is preliminary data.</text>
</comment>
<evidence type="ECO:0000313" key="3">
    <source>
        <dbReference type="Proteomes" id="UP001174909"/>
    </source>
</evidence>
<dbReference type="InterPro" id="IPR026505">
    <property type="entry name" value="Solute_c_fam_35_mem_F3/F4"/>
</dbReference>
<protein>
    <submittedName>
        <fullName evidence="2">Solute carrier family 35 member F4</fullName>
    </submittedName>
</protein>
<dbReference type="Proteomes" id="UP001174909">
    <property type="component" value="Unassembled WGS sequence"/>
</dbReference>
<feature type="transmembrane region" description="Helical" evidence="1">
    <location>
        <begin position="111"/>
        <end position="129"/>
    </location>
</feature>
<name>A0AA35RB74_GEOBA</name>
<sequence>MIGSAEGEGEGSLHLPDVSLPLLPRSLQHLFLWPVVLALQVTKKEVIADNDVKIPWLLLSASSALSVLFNFSINFGIAYTYPLFISLGTVLGIPVNALVDLLARRVNLFSTWKFAAVDLIVAGFLLMLLPPRDSRWIHRTFCCCSTCCSPCSCCSGRVCKSLSSCDNTNCVR</sequence>